<sequence>MPMMRARMTGSDDQVRTMLNLIDSMDGIHSIEEVDDLMPHLDDWDSSSAGLSDLRGPKVHEIELDLANNSTAGRVQREMESLAFDLDMLVEISDNDEA</sequence>
<dbReference type="AlphaFoldDB" id="A0A2K1Q3L5"/>
<dbReference type="RefSeq" id="WP_103074666.1">
    <property type="nucleotide sequence ID" value="NZ_NPZB01000001.1"/>
</dbReference>
<gene>
    <name evidence="1" type="ORF">Lysil_1269</name>
</gene>
<evidence type="ECO:0000313" key="1">
    <source>
        <dbReference type="EMBL" id="PNS09640.1"/>
    </source>
</evidence>
<comment type="caution">
    <text evidence="1">The sequence shown here is derived from an EMBL/GenBank/DDBJ whole genome shotgun (WGS) entry which is preliminary data.</text>
</comment>
<dbReference type="OrthoDB" id="6044454at2"/>
<protein>
    <submittedName>
        <fullName evidence="1">Uncharacterized protein</fullName>
    </submittedName>
</protein>
<dbReference type="EMBL" id="NPZB01000001">
    <property type="protein sequence ID" value="PNS09640.1"/>
    <property type="molecule type" value="Genomic_DNA"/>
</dbReference>
<evidence type="ECO:0000313" key="2">
    <source>
        <dbReference type="Proteomes" id="UP000236220"/>
    </source>
</evidence>
<organism evidence="1 2">
    <name type="scientific">Solilutibacter silvestris</name>
    <dbReference type="NCBI Taxonomy" id="1645665"/>
    <lineage>
        <taxon>Bacteria</taxon>
        <taxon>Pseudomonadati</taxon>
        <taxon>Pseudomonadota</taxon>
        <taxon>Gammaproteobacteria</taxon>
        <taxon>Lysobacterales</taxon>
        <taxon>Lysobacteraceae</taxon>
        <taxon>Solilutibacter</taxon>
    </lineage>
</organism>
<proteinExistence type="predicted"/>
<name>A0A2K1Q3L5_9GAMM</name>
<keyword evidence="2" id="KW-1185">Reference proteome</keyword>
<accession>A0A2K1Q3L5</accession>
<dbReference type="Proteomes" id="UP000236220">
    <property type="component" value="Unassembled WGS sequence"/>
</dbReference>
<reference evidence="1 2" key="1">
    <citation type="submission" date="2017-08" db="EMBL/GenBank/DDBJ databases">
        <title>Lysobacter sylvestris genome.</title>
        <authorList>
            <person name="Zhang D.-C."/>
            <person name="Albuquerque L."/>
            <person name="Franca L."/>
            <person name="Froufe H.J.C."/>
            <person name="Barroso C."/>
            <person name="Egas C."/>
            <person name="Da Costa M."/>
            <person name="Margesin R."/>
        </authorList>
    </citation>
    <scope>NUCLEOTIDE SEQUENCE [LARGE SCALE GENOMIC DNA]</scope>
    <source>
        <strain evidence="1 2">AM20-91</strain>
    </source>
</reference>